<evidence type="ECO:0000256" key="2">
    <source>
        <dbReference type="ARBA" id="ARBA00012837"/>
    </source>
</evidence>
<dbReference type="FunFam" id="1.10.730.10:FF:000006">
    <property type="entry name" value="Arginyl-tRNA synthetase 2, mitochondrial"/>
    <property type="match status" value="1"/>
</dbReference>
<dbReference type="SMART" id="SM00836">
    <property type="entry name" value="DALR_1"/>
    <property type="match status" value="1"/>
</dbReference>
<keyword evidence="7 10" id="KW-0030">Aminoacyl-tRNA synthetase</keyword>
<dbReference type="Gene3D" id="1.10.730.10">
    <property type="entry name" value="Isoleucyl-tRNA Synthetase, Domain 1"/>
    <property type="match status" value="1"/>
</dbReference>
<dbReference type="Pfam" id="PF00750">
    <property type="entry name" value="tRNA-synt_1d"/>
    <property type="match status" value="2"/>
</dbReference>
<accession>A0AA38P1V9</accession>
<organism evidence="12 13">
    <name type="scientific">Lentinula raphanica</name>
    <dbReference type="NCBI Taxonomy" id="153919"/>
    <lineage>
        <taxon>Eukaryota</taxon>
        <taxon>Fungi</taxon>
        <taxon>Dikarya</taxon>
        <taxon>Basidiomycota</taxon>
        <taxon>Agaricomycotina</taxon>
        <taxon>Agaricomycetes</taxon>
        <taxon>Agaricomycetidae</taxon>
        <taxon>Agaricales</taxon>
        <taxon>Marasmiineae</taxon>
        <taxon>Omphalotaceae</taxon>
        <taxon>Lentinula</taxon>
    </lineage>
</organism>
<dbReference type="EC" id="6.1.1.19" evidence="2"/>
<evidence type="ECO:0000256" key="3">
    <source>
        <dbReference type="ARBA" id="ARBA00022598"/>
    </source>
</evidence>
<dbReference type="InterPro" id="IPR008909">
    <property type="entry name" value="DALR_anticod-bd"/>
</dbReference>
<protein>
    <recommendedName>
        <fullName evidence="2">arginine--tRNA ligase</fullName>
        <ecNumber evidence="2">6.1.1.19</ecNumber>
    </recommendedName>
    <alternativeName>
        <fullName evidence="8">Arginyl-tRNA synthetase</fullName>
    </alternativeName>
</protein>
<feature type="domain" description="DALR anticodon binding" evidence="11">
    <location>
        <begin position="508"/>
        <end position="629"/>
    </location>
</feature>
<evidence type="ECO:0000259" key="11">
    <source>
        <dbReference type="SMART" id="SM00836"/>
    </source>
</evidence>
<evidence type="ECO:0000313" key="12">
    <source>
        <dbReference type="EMBL" id="KAJ3834788.1"/>
    </source>
</evidence>
<evidence type="ECO:0000256" key="7">
    <source>
        <dbReference type="ARBA" id="ARBA00023146"/>
    </source>
</evidence>
<keyword evidence="6 10" id="KW-0648">Protein biosynthesis</keyword>
<dbReference type="GO" id="GO:0004814">
    <property type="term" value="F:arginine-tRNA ligase activity"/>
    <property type="evidence" value="ECO:0007669"/>
    <property type="project" value="UniProtKB-EC"/>
</dbReference>
<comment type="caution">
    <text evidence="12">The sequence shown here is derived from an EMBL/GenBank/DDBJ whole genome shotgun (WGS) entry which is preliminary data.</text>
</comment>
<dbReference type="InterPro" id="IPR001412">
    <property type="entry name" value="aa-tRNA-synth_I_CS"/>
</dbReference>
<dbReference type="Proteomes" id="UP001163846">
    <property type="component" value="Unassembled WGS sequence"/>
</dbReference>
<evidence type="ECO:0000256" key="1">
    <source>
        <dbReference type="ARBA" id="ARBA00005594"/>
    </source>
</evidence>
<dbReference type="CDD" id="cd07956">
    <property type="entry name" value="Anticodon_Ia_Arg"/>
    <property type="match status" value="1"/>
</dbReference>
<evidence type="ECO:0000256" key="6">
    <source>
        <dbReference type="ARBA" id="ARBA00022917"/>
    </source>
</evidence>
<dbReference type="Gene3D" id="3.40.50.620">
    <property type="entry name" value="HUPs"/>
    <property type="match status" value="1"/>
</dbReference>
<dbReference type="GO" id="GO:0005739">
    <property type="term" value="C:mitochondrion"/>
    <property type="evidence" value="ECO:0007669"/>
    <property type="project" value="TreeGrafter"/>
</dbReference>
<gene>
    <name evidence="12" type="ORF">F5878DRAFT_629684</name>
</gene>
<dbReference type="GO" id="GO:0032543">
    <property type="term" value="P:mitochondrial translation"/>
    <property type="evidence" value="ECO:0007669"/>
    <property type="project" value="TreeGrafter"/>
</dbReference>
<proteinExistence type="inferred from homology"/>
<dbReference type="PRINTS" id="PR01038">
    <property type="entry name" value="TRNASYNTHARG"/>
</dbReference>
<evidence type="ECO:0000256" key="4">
    <source>
        <dbReference type="ARBA" id="ARBA00022741"/>
    </source>
</evidence>
<dbReference type="GO" id="GO:0005524">
    <property type="term" value="F:ATP binding"/>
    <property type="evidence" value="ECO:0007669"/>
    <property type="project" value="UniProtKB-KW"/>
</dbReference>
<dbReference type="Pfam" id="PF05746">
    <property type="entry name" value="DALR_1"/>
    <property type="match status" value="1"/>
</dbReference>
<keyword evidence="13" id="KW-1185">Reference proteome</keyword>
<dbReference type="PROSITE" id="PS00178">
    <property type="entry name" value="AA_TRNA_LIGASE_I"/>
    <property type="match status" value="1"/>
</dbReference>
<comment type="catalytic activity">
    <reaction evidence="9">
        <text>tRNA(Arg) + L-arginine + ATP = L-arginyl-tRNA(Arg) + AMP + diphosphate</text>
        <dbReference type="Rhea" id="RHEA:20301"/>
        <dbReference type="Rhea" id="RHEA-COMP:9658"/>
        <dbReference type="Rhea" id="RHEA-COMP:9673"/>
        <dbReference type="ChEBI" id="CHEBI:30616"/>
        <dbReference type="ChEBI" id="CHEBI:32682"/>
        <dbReference type="ChEBI" id="CHEBI:33019"/>
        <dbReference type="ChEBI" id="CHEBI:78442"/>
        <dbReference type="ChEBI" id="CHEBI:78513"/>
        <dbReference type="ChEBI" id="CHEBI:456215"/>
        <dbReference type="EC" id="6.1.1.19"/>
    </reaction>
</comment>
<dbReference type="InterPro" id="IPR036695">
    <property type="entry name" value="Arg-tRNA-synth_N_sf"/>
</dbReference>
<dbReference type="FunFam" id="3.40.50.620:FF:000058">
    <property type="entry name" value="Mitochondrial arginyl-tRNA synthetase"/>
    <property type="match status" value="1"/>
</dbReference>
<dbReference type="AlphaFoldDB" id="A0AA38P1V9"/>
<keyword evidence="3 10" id="KW-0436">Ligase</keyword>
<dbReference type="GO" id="GO:0006420">
    <property type="term" value="P:arginyl-tRNA aminoacylation"/>
    <property type="evidence" value="ECO:0007669"/>
    <property type="project" value="InterPro"/>
</dbReference>
<dbReference type="SUPFAM" id="SSF47323">
    <property type="entry name" value="Anticodon-binding domain of a subclass of class I aminoacyl-tRNA synthetases"/>
    <property type="match status" value="1"/>
</dbReference>
<dbReference type="InterPro" id="IPR035684">
    <property type="entry name" value="ArgRS_core"/>
</dbReference>
<dbReference type="EMBL" id="MU806485">
    <property type="protein sequence ID" value="KAJ3834788.1"/>
    <property type="molecule type" value="Genomic_DNA"/>
</dbReference>
<evidence type="ECO:0000256" key="8">
    <source>
        <dbReference type="ARBA" id="ARBA00033033"/>
    </source>
</evidence>
<dbReference type="Gene3D" id="3.30.1360.70">
    <property type="entry name" value="Arginyl tRNA synthetase N-terminal domain"/>
    <property type="match status" value="1"/>
</dbReference>
<name>A0AA38P1V9_9AGAR</name>
<comment type="similarity">
    <text evidence="1 10">Belongs to the class-I aminoacyl-tRNA synthetase family.</text>
</comment>
<dbReference type="InterPro" id="IPR001278">
    <property type="entry name" value="Arg-tRNA-ligase"/>
</dbReference>
<keyword evidence="4 10" id="KW-0547">Nucleotide-binding</keyword>
<dbReference type="InterPro" id="IPR014729">
    <property type="entry name" value="Rossmann-like_a/b/a_fold"/>
</dbReference>
<keyword evidence="5 10" id="KW-0067">ATP-binding</keyword>
<dbReference type="SUPFAM" id="SSF52374">
    <property type="entry name" value="Nucleotidylyl transferase"/>
    <property type="match status" value="1"/>
</dbReference>
<dbReference type="PANTHER" id="PTHR11956">
    <property type="entry name" value="ARGINYL-TRNA SYNTHETASE"/>
    <property type="match status" value="1"/>
</dbReference>
<evidence type="ECO:0000313" key="13">
    <source>
        <dbReference type="Proteomes" id="UP001163846"/>
    </source>
</evidence>
<evidence type="ECO:0000256" key="9">
    <source>
        <dbReference type="ARBA" id="ARBA00049339"/>
    </source>
</evidence>
<reference evidence="12" key="1">
    <citation type="submission" date="2022-08" db="EMBL/GenBank/DDBJ databases">
        <authorList>
            <consortium name="DOE Joint Genome Institute"/>
            <person name="Min B."/>
            <person name="Riley R."/>
            <person name="Sierra-Patev S."/>
            <person name="Naranjo-Ortiz M."/>
            <person name="Looney B."/>
            <person name="Konkel Z."/>
            <person name="Slot J.C."/>
            <person name="Sakamoto Y."/>
            <person name="Steenwyk J.L."/>
            <person name="Rokas A."/>
            <person name="Carro J."/>
            <person name="Camarero S."/>
            <person name="Ferreira P."/>
            <person name="Molpeceres G."/>
            <person name="Ruiz-Duenas F.J."/>
            <person name="Serrano A."/>
            <person name="Henrissat B."/>
            <person name="Drula E."/>
            <person name="Hughes K.W."/>
            <person name="Mata J.L."/>
            <person name="Ishikawa N.K."/>
            <person name="Vargas-Isla R."/>
            <person name="Ushijima S."/>
            <person name="Smith C.A."/>
            <person name="Ahrendt S."/>
            <person name="Andreopoulos W."/>
            <person name="He G."/>
            <person name="Labutti K."/>
            <person name="Lipzen A."/>
            <person name="Ng V."/>
            <person name="Sandor L."/>
            <person name="Barry K."/>
            <person name="Martinez A.T."/>
            <person name="Xiao Y."/>
            <person name="Gibbons J.G."/>
            <person name="Terashima K."/>
            <person name="Hibbett D.S."/>
            <person name="Grigoriev I.V."/>
        </authorList>
    </citation>
    <scope>NUCLEOTIDE SEQUENCE</scope>
    <source>
        <strain evidence="12">TFB9207</strain>
    </source>
</reference>
<evidence type="ECO:0000256" key="10">
    <source>
        <dbReference type="RuleBase" id="RU363038"/>
    </source>
</evidence>
<evidence type="ECO:0000256" key="5">
    <source>
        <dbReference type="ARBA" id="ARBA00022840"/>
    </source>
</evidence>
<dbReference type="PANTHER" id="PTHR11956:SF11">
    <property type="entry name" value="ARGININE--TRNA LIGASE, MITOCHONDRIAL-RELATED"/>
    <property type="match status" value="1"/>
</dbReference>
<dbReference type="InterPro" id="IPR009080">
    <property type="entry name" value="tRNAsynth_Ia_anticodon-bd"/>
</dbReference>
<sequence length="629" mass="71002">MASPVPVSPAVDPETCCLDSYRLAIATQISSSLDIPRNIAYEGVDYGKKGIDFTVAIPRFRLKEKPAALADKVISEFSPNSHLQSATRDGIFVHYVCHTQNLIQTALKQIYKLSKPTQSYPHGSYGYNNSGAGKQVIIEFSSPNIAKPFHAGHLRSTIIGTFLANLFEANGWKSIRFNYLGDWGKQYGLLAIGFQRYGSEESLAKDPILHLFEVYVRVNREIEKEEASNPDKFSPTNEEAKALFKKMEDNDKETLELWKRFRELSIVEYEKVYKRLNVRFDVYGGESLVKSDLMMDTLEKLKSKGLLTKKTAHESRVGAAAAEASTPASELDEGDDDNAADALALDLTQWKLGKPVVQKGDGTTIYILRDIAGARQRYQLYNFDKMIYVIGDQQDLHVSQFFKTLALMDEPFTDKLEHVNFGKIHGMSTRKGQVKFLSDILEASKEAMLEQMKKNEEKMKDVTDPEYTSDEVGMTCVKIQDMSAKRVHAYTFDLQRMTSFEGDTGAYLQYAHVRLCSVERKVALDGINPRDDPELIDTTLLTEPKVRELVFALASYPDVVKVAMKNYEPSTVVSYCFKISHLVSSAWETLIVRGQETELAQARLYVFRCTRFVLASAMRLLSLTPLTRM</sequence>